<dbReference type="PANTHER" id="PTHR11941:SF54">
    <property type="entry name" value="ENOYL-COA HYDRATASE, MITOCHONDRIAL"/>
    <property type="match status" value="1"/>
</dbReference>
<comment type="similarity">
    <text evidence="1">Belongs to the enoyl-CoA hydratase/isomerase family.</text>
</comment>
<dbReference type="Pfam" id="PF00378">
    <property type="entry name" value="ECH_1"/>
    <property type="match status" value="1"/>
</dbReference>
<organism evidence="3 4">
    <name type="scientific">Cytobacillus kochii</name>
    <dbReference type="NCBI Taxonomy" id="859143"/>
    <lineage>
        <taxon>Bacteria</taxon>
        <taxon>Bacillati</taxon>
        <taxon>Bacillota</taxon>
        <taxon>Bacilli</taxon>
        <taxon>Bacillales</taxon>
        <taxon>Bacillaceae</taxon>
        <taxon>Cytobacillus</taxon>
    </lineage>
</organism>
<dbReference type="InterPro" id="IPR029045">
    <property type="entry name" value="ClpP/crotonase-like_dom_sf"/>
</dbReference>
<gene>
    <name evidence="3" type="ORF">CKF48_22260</name>
</gene>
<evidence type="ECO:0000256" key="2">
    <source>
        <dbReference type="ARBA" id="ARBA00023239"/>
    </source>
</evidence>
<evidence type="ECO:0000256" key="1">
    <source>
        <dbReference type="ARBA" id="ARBA00005254"/>
    </source>
</evidence>
<keyword evidence="4" id="KW-1185">Reference proteome</keyword>
<dbReference type="EC" id="4.2.1.17" evidence="3"/>
<dbReference type="GeneID" id="97216064"/>
<dbReference type="OrthoDB" id="9775794at2"/>
<keyword evidence="2 3" id="KW-0456">Lyase</keyword>
<dbReference type="Proteomes" id="UP000215137">
    <property type="component" value="Chromosome"/>
</dbReference>
<dbReference type="EMBL" id="CP022983">
    <property type="protein sequence ID" value="ASV69788.1"/>
    <property type="molecule type" value="Genomic_DNA"/>
</dbReference>
<sequence>MKVETYETIDLKKTHHNQIAILRLNRPQSMNALNTKMASEIVSSLEILKYDPDLRVIILTAEGDKSFCVGADLKERNGMSQSDWKKQHDIFERVTELIREFPFPIICAVNGYALGGGMEIALSCDMRTANENASFGLPEAKLGLIPGIGGTQMAIRVLPLAIAKEILFTGKRISATEAETYGLVNKVCREESLLEETIKLASEIAENAPLSLKALKKVVNKGADCDLSTGIALELEAYYRCANSNDRLEGIYAFNEKRKPQWQGK</sequence>
<proteinExistence type="inferred from homology"/>
<protein>
    <submittedName>
        <fullName evidence="3">Enoyl-CoA hydratase</fullName>
        <ecNumber evidence="3">4.2.1.17</ecNumber>
    </submittedName>
</protein>
<dbReference type="AlphaFoldDB" id="A0A248TNH9"/>
<dbReference type="Gene3D" id="3.90.226.10">
    <property type="entry name" value="2-enoyl-CoA Hydratase, Chain A, domain 1"/>
    <property type="match status" value="1"/>
</dbReference>
<dbReference type="Gene3D" id="1.10.12.10">
    <property type="entry name" value="Lyase 2-enoyl-coa Hydratase, Chain A, domain 2"/>
    <property type="match status" value="1"/>
</dbReference>
<accession>A0A248TNH9</accession>
<dbReference type="SUPFAM" id="SSF52096">
    <property type="entry name" value="ClpP/crotonase"/>
    <property type="match status" value="1"/>
</dbReference>
<reference evidence="3 4" key="1">
    <citation type="submission" date="2017-08" db="EMBL/GenBank/DDBJ databases">
        <title>Complete Genome Sequence of Bacillus kochii Oregon-R-modENCODE STRAIN BDGP4, isolated from Drosophila melanogaster gut.</title>
        <authorList>
            <person name="Wan K.H."/>
            <person name="Yu C."/>
            <person name="Park S."/>
            <person name="Hammonds A.S."/>
            <person name="Booth B.W."/>
            <person name="Celniker S.E."/>
        </authorList>
    </citation>
    <scope>NUCLEOTIDE SEQUENCE [LARGE SCALE GENOMIC DNA]</scope>
    <source>
        <strain evidence="3 4">BDGP4</strain>
    </source>
</reference>
<dbReference type="GO" id="GO:0006635">
    <property type="term" value="P:fatty acid beta-oxidation"/>
    <property type="evidence" value="ECO:0007669"/>
    <property type="project" value="TreeGrafter"/>
</dbReference>
<name>A0A248TNH9_9BACI</name>
<dbReference type="InterPro" id="IPR001753">
    <property type="entry name" value="Enoyl-CoA_hydra/iso"/>
</dbReference>
<evidence type="ECO:0000313" key="4">
    <source>
        <dbReference type="Proteomes" id="UP000215137"/>
    </source>
</evidence>
<dbReference type="CDD" id="cd06558">
    <property type="entry name" value="crotonase-like"/>
    <property type="match status" value="1"/>
</dbReference>
<dbReference type="KEGG" id="bko:CKF48_22260"/>
<evidence type="ECO:0000313" key="3">
    <source>
        <dbReference type="EMBL" id="ASV69788.1"/>
    </source>
</evidence>
<dbReference type="PANTHER" id="PTHR11941">
    <property type="entry name" value="ENOYL-COA HYDRATASE-RELATED"/>
    <property type="match status" value="1"/>
</dbReference>
<dbReference type="FunFam" id="3.90.226.10:FF:000009">
    <property type="entry name" value="Carnitinyl-CoA dehydratase"/>
    <property type="match status" value="1"/>
</dbReference>
<dbReference type="RefSeq" id="WP_095373352.1">
    <property type="nucleotide sequence ID" value="NZ_CP022983.1"/>
</dbReference>
<dbReference type="FunFam" id="1.10.12.10:FF:000001">
    <property type="entry name" value="Probable enoyl-CoA hydratase, mitochondrial"/>
    <property type="match status" value="1"/>
</dbReference>
<dbReference type="InterPro" id="IPR014748">
    <property type="entry name" value="Enoyl-CoA_hydra_C"/>
</dbReference>
<dbReference type="GO" id="GO:0004300">
    <property type="term" value="F:enoyl-CoA hydratase activity"/>
    <property type="evidence" value="ECO:0007669"/>
    <property type="project" value="UniProtKB-EC"/>
</dbReference>